<dbReference type="EMBL" id="ML180852">
    <property type="protein sequence ID" value="THU76546.1"/>
    <property type="molecule type" value="Genomic_DNA"/>
</dbReference>
<evidence type="ECO:0000313" key="2">
    <source>
        <dbReference type="Proteomes" id="UP000297245"/>
    </source>
</evidence>
<reference evidence="1 2" key="1">
    <citation type="journal article" date="2019" name="Nat. Ecol. Evol.">
        <title>Megaphylogeny resolves global patterns of mushroom evolution.</title>
        <authorList>
            <person name="Varga T."/>
            <person name="Krizsan K."/>
            <person name="Foldi C."/>
            <person name="Dima B."/>
            <person name="Sanchez-Garcia M."/>
            <person name="Sanchez-Ramirez S."/>
            <person name="Szollosi G.J."/>
            <person name="Szarkandi J.G."/>
            <person name="Papp V."/>
            <person name="Albert L."/>
            <person name="Andreopoulos W."/>
            <person name="Angelini C."/>
            <person name="Antonin V."/>
            <person name="Barry K.W."/>
            <person name="Bougher N.L."/>
            <person name="Buchanan P."/>
            <person name="Buyck B."/>
            <person name="Bense V."/>
            <person name="Catcheside P."/>
            <person name="Chovatia M."/>
            <person name="Cooper J."/>
            <person name="Damon W."/>
            <person name="Desjardin D."/>
            <person name="Finy P."/>
            <person name="Geml J."/>
            <person name="Haridas S."/>
            <person name="Hughes K."/>
            <person name="Justo A."/>
            <person name="Karasinski D."/>
            <person name="Kautmanova I."/>
            <person name="Kiss B."/>
            <person name="Kocsube S."/>
            <person name="Kotiranta H."/>
            <person name="LaButti K.M."/>
            <person name="Lechner B.E."/>
            <person name="Liimatainen K."/>
            <person name="Lipzen A."/>
            <person name="Lukacs Z."/>
            <person name="Mihaltcheva S."/>
            <person name="Morgado L.N."/>
            <person name="Niskanen T."/>
            <person name="Noordeloos M.E."/>
            <person name="Ohm R.A."/>
            <person name="Ortiz-Santana B."/>
            <person name="Ovrebo C."/>
            <person name="Racz N."/>
            <person name="Riley R."/>
            <person name="Savchenko A."/>
            <person name="Shiryaev A."/>
            <person name="Soop K."/>
            <person name="Spirin V."/>
            <person name="Szebenyi C."/>
            <person name="Tomsovsky M."/>
            <person name="Tulloss R.E."/>
            <person name="Uehling J."/>
            <person name="Grigoriev I.V."/>
            <person name="Vagvolgyi C."/>
            <person name="Papp T."/>
            <person name="Martin F.M."/>
            <person name="Miettinen O."/>
            <person name="Hibbett D.S."/>
            <person name="Nagy L.G."/>
        </authorList>
    </citation>
    <scope>NUCLEOTIDE SEQUENCE [LARGE SCALE GENOMIC DNA]</scope>
    <source>
        <strain evidence="1 2">CBS 962.96</strain>
    </source>
</reference>
<evidence type="ECO:0008006" key="3">
    <source>
        <dbReference type="Google" id="ProtNLM"/>
    </source>
</evidence>
<dbReference type="OrthoDB" id="3038309at2759"/>
<keyword evidence="2" id="KW-1185">Reference proteome</keyword>
<dbReference type="AlphaFoldDB" id="A0A4S8KLR8"/>
<dbReference type="SUPFAM" id="SSF48452">
    <property type="entry name" value="TPR-like"/>
    <property type="match status" value="1"/>
</dbReference>
<sequence length="207" mass="22820">MNLENHSTELIQNLVISLNNLSLRLLGVNDCDQASVAITEASDLLRKHAERHPAVYNLLFAMVLSNQSNVSLALGHQENALILVQEAVTLYREYPCVPHGFRCDCAKALRTLSGCLSNTGQHRDAVNLLLEAIQLNEKDNDTQAKLELAKSLDNLSSAYVNVHQMLLNVLLHCIKSWVFLFQIALDSQVPCIMSAKGAFGHKTSSNA</sequence>
<gene>
    <name evidence="1" type="ORF">K435DRAFT_879069</name>
</gene>
<evidence type="ECO:0000313" key="1">
    <source>
        <dbReference type="EMBL" id="THU76546.1"/>
    </source>
</evidence>
<accession>A0A4S8KLR8</accession>
<organism evidence="1 2">
    <name type="scientific">Dendrothele bispora (strain CBS 962.96)</name>
    <dbReference type="NCBI Taxonomy" id="1314807"/>
    <lineage>
        <taxon>Eukaryota</taxon>
        <taxon>Fungi</taxon>
        <taxon>Dikarya</taxon>
        <taxon>Basidiomycota</taxon>
        <taxon>Agaricomycotina</taxon>
        <taxon>Agaricomycetes</taxon>
        <taxon>Agaricomycetidae</taxon>
        <taxon>Agaricales</taxon>
        <taxon>Agaricales incertae sedis</taxon>
        <taxon>Dendrothele</taxon>
    </lineage>
</organism>
<dbReference type="Gene3D" id="1.25.40.10">
    <property type="entry name" value="Tetratricopeptide repeat domain"/>
    <property type="match status" value="1"/>
</dbReference>
<name>A0A4S8KLR8_DENBC</name>
<proteinExistence type="predicted"/>
<dbReference type="InterPro" id="IPR011990">
    <property type="entry name" value="TPR-like_helical_dom_sf"/>
</dbReference>
<protein>
    <recommendedName>
        <fullName evidence="3">TPR-like protein</fullName>
    </recommendedName>
</protein>
<dbReference type="Proteomes" id="UP000297245">
    <property type="component" value="Unassembled WGS sequence"/>
</dbReference>